<keyword evidence="3" id="KW-1185">Reference proteome</keyword>
<dbReference type="EMBL" id="JAOYFB010000003">
    <property type="protein sequence ID" value="KAK4009577.1"/>
    <property type="molecule type" value="Genomic_DNA"/>
</dbReference>
<evidence type="ECO:0000313" key="3">
    <source>
        <dbReference type="Proteomes" id="UP001234178"/>
    </source>
</evidence>
<dbReference type="Proteomes" id="UP001234178">
    <property type="component" value="Unassembled WGS sequence"/>
</dbReference>
<evidence type="ECO:0000256" key="1">
    <source>
        <dbReference type="SAM" id="MobiDB-lite"/>
    </source>
</evidence>
<evidence type="ECO:0000313" key="2">
    <source>
        <dbReference type="EMBL" id="KAK4009577.1"/>
    </source>
</evidence>
<protein>
    <submittedName>
        <fullName evidence="2">Uncharacterized protein</fullName>
    </submittedName>
</protein>
<feature type="region of interest" description="Disordered" evidence="1">
    <location>
        <begin position="25"/>
        <end position="47"/>
    </location>
</feature>
<comment type="caution">
    <text evidence="2">The sequence shown here is derived from an EMBL/GenBank/DDBJ whole genome shotgun (WGS) entry which is preliminary data.</text>
</comment>
<proteinExistence type="predicted"/>
<gene>
    <name evidence="2" type="ORF">OUZ56_018711</name>
</gene>
<sequence length="112" mass="12636">MDNFTKVFRSAGKIVTGFTTKNKVARKNQGPTSEIIQPQIAPDNESPSNINLLTDNEVEEHNLVAQWDRIREEETTRLESDQYETPPLEILRQAQALIAEDLGQQGIENEAT</sequence>
<name>A0ABQ9Z9J7_9CRUS</name>
<organism evidence="2 3">
    <name type="scientific">Daphnia magna</name>
    <dbReference type="NCBI Taxonomy" id="35525"/>
    <lineage>
        <taxon>Eukaryota</taxon>
        <taxon>Metazoa</taxon>
        <taxon>Ecdysozoa</taxon>
        <taxon>Arthropoda</taxon>
        <taxon>Crustacea</taxon>
        <taxon>Branchiopoda</taxon>
        <taxon>Diplostraca</taxon>
        <taxon>Cladocera</taxon>
        <taxon>Anomopoda</taxon>
        <taxon>Daphniidae</taxon>
        <taxon>Daphnia</taxon>
    </lineage>
</organism>
<reference evidence="2 3" key="1">
    <citation type="journal article" date="2023" name="Nucleic Acids Res.">
        <title>The hologenome of Daphnia magna reveals possible DNA methylation and microbiome-mediated evolution of the host genome.</title>
        <authorList>
            <person name="Chaturvedi A."/>
            <person name="Li X."/>
            <person name="Dhandapani V."/>
            <person name="Marshall H."/>
            <person name="Kissane S."/>
            <person name="Cuenca-Cambronero M."/>
            <person name="Asole G."/>
            <person name="Calvet F."/>
            <person name="Ruiz-Romero M."/>
            <person name="Marangio P."/>
            <person name="Guigo R."/>
            <person name="Rago D."/>
            <person name="Mirbahai L."/>
            <person name="Eastwood N."/>
            <person name="Colbourne J.K."/>
            <person name="Zhou J."/>
            <person name="Mallon E."/>
            <person name="Orsini L."/>
        </authorList>
    </citation>
    <scope>NUCLEOTIDE SEQUENCE [LARGE SCALE GENOMIC DNA]</scope>
    <source>
        <strain evidence="2">LRV0_1</strain>
    </source>
</reference>
<accession>A0ABQ9Z9J7</accession>